<dbReference type="InterPro" id="IPR005318">
    <property type="entry name" value="OM_porin_bac"/>
</dbReference>
<gene>
    <name evidence="4" type="ORF">GHV41_23100</name>
</gene>
<evidence type="ECO:0000313" key="5">
    <source>
        <dbReference type="Proteomes" id="UP000381260"/>
    </source>
</evidence>
<reference evidence="4 5" key="1">
    <citation type="submission" date="2019-11" db="EMBL/GenBank/DDBJ databases">
        <title>The Phosphoenolpyruvate Phosphotransferase System Regulates Serratia proteamaculans 336X Biofilm Formation and Wheat Roots colonization.</title>
        <authorList>
            <person name="Liu F."/>
        </authorList>
    </citation>
    <scope>NUCLEOTIDE SEQUENCE [LARGE SCALE GENOMIC DNA]</scope>
    <source>
        <strain evidence="4 5">336X</strain>
    </source>
</reference>
<keyword evidence="3" id="KW-0732">Signal</keyword>
<dbReference type="EMBL" id="CP045913">
    <property type="protein sequence ID" value="QGH63560.1"/>
    <property type="molecule type" value="Genomic_DNA"/>
</dbReference>
<dbReference type="Pfam" id="PF03573">
    <property type="entry name" value="OprD"/>
    <property type="match status" value="1"/>
</dbReference>
<evidence type="ECO:0000256" key="2">
    <source>
        <dbReference type="ARBA" id="ARBA00022448"/>
    </source>
</evidence>
<proteinExistence type="inferred from homology"/>
<protein>
    <submittedName>
        <fullName evidence="4">Outer membrane porin, OprD family</fullName>
    </submittedName>
</protein>
<dbReference type="RefSeq" id="WP_153860258.1">
    <property type="nucleotide sequence ID" value="NZ_CP045913.1"/>
</dbReference>
<dbReference type="PANTHER" id="PTHR34596">
    <property type="entry name" value="CHITOPORIN"/>
    <property type="match status" value="1"/>
</dbReference>
<dbReference type="PANTHER" id="PTHR34596:SF2">
    <property type="entry name" value="CHITOPORIN"/>
    <property type="match status" value="1"/>
</dbReference>
<dbReference type="Gene3D" id="2.40.160.10">
    <property type="entry name" value="Porin"/>
    <property type="match status" value="1"/>
</dbReference>
<dbReference type="GO" id="GO:0015288">
    <property type="term" value="F:porin activity"/>
    <property type="evidence" value="ECO:0007669"/>
    <property type="project" value="TreeGrafter"/>
</dbReference>
<sequence length="438" mass="50057">MKGIYRGVHPLVLFGMLVFPLRVIAEENVSSFISDSHLKLTLKNVWMYLDSERDDNIGTQSAWAQGLHLDYASGYYHDALGFDASWYGVMKLYANKYFYGRNMLRDNNGQAEGFNKLGQYYAKARWENNRGYLHLYGGWKQLYKFGVISVTRSRAAPSSWQGVSAEAGLDSWRVRGALVNRFSDRNGPDLLRPTSLVRHQGIPYIITGDLRWQTAKGKALRYAVGESKDYLLRQTLDGNWQWSLSGQRQASLQAGAYHNRGLKRWEGVRYFTREAFHYYALLGYQLGQAGVGIGWSSTRASLEHGLGQFYWHMGSHTRGFVTSPVDGVAQKYNHDGEKMWYAYADYRFTPSLKAGLYGNYGSHTRYRSVALNEYEFGAYTSWKSEQIRGLSMFLGAGPSFTWKQDRAKKPKLTADGKNFYRANGFGSALRFEYQIPLF</sequence>
<organism evidence="4 5">
    <name type="scientific">Serratia proteamaculans</name>
    <dbReference type="NCBI Taxonomy" id="28151"/>
    <lineage>
        <taxon>Bacteria</taxon>
        <taxon>Pseudomonadati</taxon>
        <taxon>Pseudomonadota</taxon>
        <taxon>Gammaproteobacteria</taxon>
        <taxon>Enterobacterales</taxon>
        <taxon>Yersiniaceae</taxon>
        <taxon>Serratia</taxon>
    </lineage>
</organism>
<dbReference type="GO" id="GO:0016020">
    <property type="term" value="C:membrane"/>
    <property type="evidence" value="ECO:0007669"/>
    <property type="project" value="InterPro"/>
</dbReference>
<evidence type="ECO:0000256" key="3">
    <source>
        <dbReference type="ARBA" id="ARBA00022729"/>
    </source>
</evidence>
<name>A0A5Q2VHN5_SERPR</name>
<evidence type="ECO:0000313" key="4">
    <source>
        <dbReference type="EMBL" id="QGH63560.1"/>
    </source>
</evidence>
<keyword evidence="2" id="KW-0813">Transport</keyword>
<evidence type="ECO:0000256" key="1">
    <source>
        <dbReference type="ARBA" id="ARBA00009075"/>
    </source>
</evidence>
<dbReference type="Proteomes" id="UP000381260">
    <property type="component" value="Chromosome"/>
</dbReference>
<dbReference type="AlphaFoldDB" id="A0A5Q2VHN5"/>
<dbReference type="InterPro" id="IPR023614">
    <property type="entry name" value="Porin_dom_sf"/>
</dbReference>
<comment type="similarity">
    <text evidence="1">Belongs to the outer membrane porin (Opr) (TC 1.B.25) family.</text>
</comment>
<accession>A0A5Q2VHN5</accession>